<gene>
    <name evidence="1" type="ORF">NSCAC_1428</name>
</gene>
<accession>A0A7G1QB61</accession>
<organism evidence="1 2">
    <name type="scientific">Candidatus Nitrosacidococcus tergens</name>
    <dbReference type="NCBI Taxonomy" id="553981"/>
    <lineage>
        <taxon>Bacteria</taxon>
        <taxon>Pseudomonadati</taxon>
        <taxon>Pseudomonadota</taxon>
        <taxon>Gammaproteobacteria</taxon>
        <taxon>Chromatiales</taxon>
        <taxon>Chromatiaceae</taxon>
        <taxon>Candidatus Nitrosacidococcus</taxon>
    </lineage>
</organism>
<dbReference type="KEGG" id="ntg:NSCAC_1428"/>
<dbReference type="EMBL" id="LR778175">
    <property type="protein sequence ID" value="CAB1276954.1"/>
    <property type="molecule type" value="Genomic_DNA"/>
</dbReference>
<evidence type="ECO:0000313" key="2">
    <source>
        <dbReference type="Proteomes" id="UP000516072"/>
    </source>
</evidence>
<proteinExistence type="predicted"/>
<dbReference type="Proteomes" id="UP000516072">
    <property type="component" value="Chromosome"/>
</dbReference>
<name>A0A7G1QB61_9GAMM</name>
<sequence>MTSPHVSTQLDYSFINSKEFSRNQQIFLSLNTLLMEKN</sequence>
<dbReference type="AlphaFoldDB" id="A0A7G1QB61"/>
<keyword evidence="2" id="KW-1185">Reference proteome</keyword>
<reference evidence="1 2" key="1">
    <citation type="submission" date="2020-03" db="EMBL/GenBank/DDBJ databases">
        <authorList>
            <person name="Picone N."/>
        </authorList>
    </citation>
    <scope>NUCLEOTIDE SEQUENCE [LARGE SCALE GENOMIC DNA]</scope>
    <source>
        <strain evidence="1">NSCAC1</strain>
    </source>
</reference>
<protein>
    <submittedName>
        <fullName evidence="1">Uncharacterized protein</fullName>
    </submittedName>
</protein>
<evidence type="ECO:0000313" key="1">
    <source>
        <dbReference type="EMBL" id="CAB1276954.1"/>
    </source>
</evidence>